<sequence>CVALHLVAMSHCSSPSRRRSPSLQGSCNPQSNVTIFAHNYTNHVSSAPFSP</sequence>
<keyword evidence="2" id="KW-1185">Reference proteome</keyword>
<evidence type="ECO:0000313" key="2">
    <source>
        <dbReference type="Proteomes" id="UP001341840"/>
    </source>
</evidence>
<feature type="non-terminal residue" evidence="1">
    <location>
        <position position="1"/>
    </location>
</feature>
<name>A0ABU6UU09_9FABA</name>
<protein>
    <submittedName>
        <fullName evidence="1">Uncharacterized protein</fullName>
    </submittedName>
</protein>
<proteinExistence type="predicted"/>
<evidence type="ECO:0000313" key="1">
    <source>
        <dbReference type="EMBL" id="MED6164569.1"/>
    </source>
</evidence>
<accession>A0ABU6UU09</accession>
<reference evidence="1 2" key="1">
    <citation type="journal article" date="2023" name="Plants (Basel)">
        <title>Bridging the Gap: Combining Genomics and Transcriptomics Approaches to Understand Stylosanthes scabra, an Orphan Legume from the Brazilian Caatinga.</title>
        <authorList>
            <person name="Ferreira-Neto J.R.C."/>
            <person name="da Silva M.D."/>
            <person name="Binneck E."/>
            <person name="de Melo N.F."/>
            <person name="da Silva R.H."/>
            <person name="de Melo A.L.T.M."/>
            <person name="Pandolfi V."/>
            <person name="Bustamante F.O."/>
            <person name="Brasileiro-Vidal A.C."/>
            <person name="Benko-Iseppon A.M."/>
        </authorList>
    </citation>
    <scope>NUCLEOTIDE SEQUENCE [LARGE SCALE GENOMIC DNA]</scope>
    <source>
        <tissue evidence="1">Leaves</tissue>
    </source>
</reference>
<dbReference type="Proteomes" id="UP001341840">
    <property type="component" value="Unassembled WGS sequence"/>
</dbReference>
<gene>
    <name evidence="1" type="ORF">PIB30_091357</name>
</gene>
<organism evidence="1 2">
    <name type="scientific">Stylosanthes scabra</name>
    <dbReference type="NCBI Taxonomy" id="79078"/>
    <lineage>
        <taxon>Eukaryota</taxon>
        <taxon>Viridiplantae</taxon>
        <taxon>Streptophyta</taxon>
        <taxon>Embryophyta</taxon>
        <taxon>Tracheophyta</taxon>
        <taxon>Spermatophyta</taxon>
        <taxon>Magnoliopsida</taxon>
        <taxon>eudicotyledons</taxon>
        <taxon>Gunneridae</taxon>
        <taxon>Pentapetalae</taxon>
        <taxon>rosids</taxon>
        <taxon>fabids</taxon>
        <taxon>Fabales</taxon>
        <taxon>Fabaceae</taxon>
        <taxon>Papilionoideae</taxon>
        <taxon>50 kb inversion clade</taxon>
        <taxon>dalbergioids sensu lato</taxon>
        <taxon>Dalbergieae</taxon>
        <taxon>Pterocarpus clade</taxon>
        <taxon>Stylosanthes</taxon>
    </lineage>
</organism>
<dbReference type="EMBL" id="JASCZI010122648">
    <property type="protein sequence ID" value="MED6164569.1"/>
    <property type="molecule type" value="Genomic_DNA"/>
</dbReference>
<comment type="caution">
    <text evidence="1">The sequence shown here is derived from an EMBL/GenBank/DDBJ whole genome shotgun (WGS) entry which is preliminary data.</text>
</comment>